<sequence length="102" mass="11146">MSRPVRWSIEAQTDLADQVAYIARDNPAAARRLADAIDRTALGLGDMSTGRPGRVAGIYEKSVTGLPYILAYAFTQAGGEEAVAIVRVIHTSRDWTAERWPD</sequence>
<evidence type="ECO:0000256" key="1">
    <source>
        <dbReference type="ARBA" id="ARBA00022649"/>
    </source>
</evidence>
<keyword evidence="1" id="KW-1277">Toxin-antitoxin system</keyword>
<accession>A0A975ZR62</accession>
<dbReference type="Pfam" id="PF05016">
    <property type="entry name" value="ParE_toxin"/>
    <property type="match status" value="1"/>
</dbReference>
<organism evidence="2 3">
    <name type="scientific">Marinovum algicola</name>
    <dbReference type="NCBI Taxonomy" id="42444"/>
    <lineage>
        <taxon>Bacteria</taxon>
        <taxon>Pseudomonadati</taxon>
        <taxon>Pseudomonadota</taxon>
        <taxon>Alphaproteobacteria</taxon>
        <taxon>Rhodobacterales</taxon>
        <taxon>Roseobacteraceae</taxon>
        <taxon>Marinovum</taxon>
    </lineage>
</organism>
<evidence type="ECO:0000313" key="3">
    <source>
        <dbReference type="Proteomes" id="UP000182932"/>
    </source>
</evidence>
<dbReference type="RefSeq" id="WP_074840459.1">
    <property type="nucleotide sequence ID" value="NZ_FNYY01000040.1"/>
</dbReference>
<keyword evidence="3" id="KW-1185">Reference proteome</keyword>
<proteinExistence type="predicted"/>
<name>A0A975ZR62_9RHOB</name>
<dbReference type="EMBL" id="FNYY01000040">
    <property type="protein sequence ID" value="SEK11611.1"/>
    <property type="molecule type" value="Genomic_DNA"/>
</dbReference>
<dbReference type="GeneID" id="80821232"/>
<dbReference type="Proteomes" id="UP000182932">
    <property type="component" value="Unassembled WGS sequence"/>
</dbReference>
<reference evidence="2 3" key="1">
    <citation type="submission" date="2016-10" db="EMBL/GenBank/DDBJ databases">
        <authorList>
            <person name="Varghese N."/>
            <person name="Submissions S."/>
        </authorList>
    </citation>
    <scope>NUCLEOTIDE SEQUENCE [LARGE SCALE GENOMIC DNA]</scope>
    <source>
        <strain evidence="2 3">FF3</strain>
    </source>
</reference>
<gene>
    <name evidence="2" type="ORF">SAMN04487940_1408</name>
</gene>
<dbReference type="InterPro" id="IPR007712">
    <property type="entry name" value="RelE/ParE_toxin"/>
</dbReference>
<dbReference type="Gene3D" id="3.30.2310.20">
    <property type="entry name" value="RelE-like"/>
    <property type="match status" value="1"/>
</dbReference>
<dbReference type="AlphaFoldDB" id="A0A975ZR62"/>
<evidence type="ECO:0000313" key="2">
    <source>
        <dbReference type="EMBL" id="SEK11611.1"/>
    </source>
</evidence>
<dbReference type="InterPro" id="IPR035093">
    <property type="entry name" value="RelE/ParE_toxin_dom_sf"/>
</dbReference>
<protein>
    <submittedName>
        <fullName evidence="2">Plasmid stabilization system protein ParE</fullName>
    </submittedName>
</protein>
<comment type="caution">
    <text evidence="2">The sequence shown here is derived from an EMBL/GenBank/DDBJ whole genome shotgun (WGS) entry which is preliminary data.</text>
</comment>